<accession>A0ABX2EF00</accession>
<dbReference type="EMBL" id="JABRWJ010000003">
    <property type="protein sequence ID" value="NRF67205.1"/>
    <property type="molecule type" value="Genomic_DNA"/>
</dbReference>
<comment type="caution">
    <text evidence="6">The sequence shown here is derived from an EMBL/GenBank/DDBJ whole genome shotgun (WGS) entry which is preliminary data.</text>
</comment>
<dbReference type="SUPFAM" id="SSF46689">
    <property type="entry name" value="Homeodomain-like"/>
    <property type="match status" value="1"/>
</dbReference>
<dbReference type="InterPro" id="IPR014710">
    <property type="entry name" value="RmlC-like_jellyroll"/>
</dbReference>
<dbReference type="InterPro" id="IPR020449">
    <property type="entry name" value="Tscrpt_reg_AraC-type_HTH"/>
</dbReference>
<dbReference type="PANTHER" id="PTHR43280:SF32">
    <property type="entry name" value="TRANSCRIPTIONAL REGULATORY PROTEIN"/>
    <property type="match status" value="1"/>
</dbReference>
<dbReference type="Pfam" id="PF12833">
    <property type="entry name" value="HTH_18"/>
    <property type="match status" value="1"/>
</dbReference>
<keyword evidence="2" id="KW-0238">DNA-binding</keyword>
<dbReference type="PROSITE" id="PS01124">
    <property type="entry name" value="HTH_ARAC_FAMILY_2"/>
    <property type="match status" value="1"/>
</dbReference>
<evidence type="ECO:0000259" key="5">
    <source>
        <dbReference type="PROSITE" id="PS01124"/>
    </source>
</evidence>
<evidence type="ECO:0000256" key="2">
    <source>
        <dbReference type="ARBA" id="ARBA00023125"/>
    </source>
</evidence>
<dbReference type="SUPFAM" id="SSF51215">
    <property type="entry name" value="Regulatory protein AraC"/>
    <property type="match status" value="1"/>
</dbReference>
<name>A0ABX2EF00_9BURK</name>
<keyword evidence="7" id="KW-1185">Reference proteome</keyword>
<dbReference type="InterPro" id="IPR003313">
    <property type="entry name" value="AraC-bd"/>
</dbReference>
<dbReference type="PANTHER" id="PTHR43280">
    <property type="entry name" value="ARAC-FAMILY TRANSCRIPTIONAL REGULATOR"/>
    <property type="match status" value="1"/>
</dbReference>
<organism evidence="6 7">
    <name type="scientific">Pseudaquabacterium terrae</name>
    <dbReference type="NCBI Taxonomy" id="2732868"/>
    <lineage>
        <taxon>Bacteria</taxon>
        <taxon>Pseudomonadati</taxon>
        <taxon>Pseudomonadota</taxon>
        <taxon>Betaproteobacteria</taxon>
        <taxon>Burkholderiales</taxon>
        <taxon>Sphaerotilaceae</taxon>
        <taxon>Pseudaquabacterium</taxon>
    </lineage>
</organism>
<dbReference type="PRINTS" id="PR00032">
    <property type="entry name" value="HTHARAC"/>
</dbReference>
<dbReference type="Pfam" id="PF02311">
    <property type="entry name" value="AraC_binding"/>
    <property type="match status" value="1"/>
</dbReference>
<keyword evidence="3" id="KW-0010">Activator</keyword>
<dbReference type="InterPro" id="IPR009057">
    <property type="entry name" value="Homeodomain-like_sf"/>
</dbReference>
<dbReference type="Gene3D" id="2.60.120.10">
    <property type="entry name" value="Jelly Rolls"/>
    <property type="match status" value="1"/>
</dbReference>
<evidence type="ECO:0000256" key="1">
    <source>
        <dbReference type="ARBA" id="ARBA00023015"/>
    </source>
</evidence>
<dbReference type="SMART" id="SM00342">
    <property type="entry name" value="HTH_ARAC"/>
    <property type="match status" value="1"/>
</dbReference>
<reference evidence="6 7" key="1">
    <citation type="submission" date="2020-05" db="EMBL/GenBank/DDBJ databases">
        <title>Aquincola sp. isolate from soil.</title>
        <authorList>
            <person name="Han J."/>
            <person name="Kim D.-U."/>
        </authorList>
    </citation>
    <scope>NUCLEOTIDE SEQUENCE [LARGE SCALE GENOMIC DNA]</scope>
    <source>
        <strain evidence="6 7">S2</strain>
    </source>
</reference>
<keyword evidence="4" id="KW-0804">Transcription</keyword>
<dbReference type="Gene3D" id="1.10.10.60">
    <property type="entry name" value="Homeodomain-like"/>
    <property type="match status" value="1"/>
</dbReference>
<gene>
    <name evidence="6" type="ORF">HLB44_09440</name>
</gene>
<dbReference type="InterPro" id="IPR018060">
    <property type="entry name" value="HTH_AraC"/>
</dbReference>
<evidence type="ECO:0000256" key="4">
    <source>
        <dbReference type="ARBA" id="ARBA00023163"/>
    </source>
</evidence>
<evidence type="ECO:0000256" key="3">
    <source>
        <dbReference type="ARBA" id="ARBA00023159"/>
    </source>
</evidence>
<sequence>MHGMSCCRLPIFRIDNFDYGSQIKSLDFHFAPLQNLMSTLPYPHRHDFYQIDWVEHGTGHHIIDSVNYEVKPRTLFFMAPGQVHDFVLSDDTVGFTINFSAEFFVLQLQNKNMLSELPVYDLDNSVQALYLDDAQARSIVETLNSIGEEYVADQSGWADVVRSYLYILLVKASRMAEPGVGTDPASRSLFLARRFKSLLEKDFSTVQEVGEYAQMLRVNERSLNEAVRRATGTTAAKQIRERVMLEAKRLLLHSEVSIAEVADRLAFDDPAYFSRAFKKHTGRSPLEFRQSLAKLTS</sequence>
<feature type="domain" description="HTH araC/xylS-type" evidence="5">
    <location>
        <begin position="193"/>
        <end position="291"/>
    </location>
</feature>
<dbReference type="InterPro" id="IPR037923">
    <property type="entry name" value="HTH-like"/>
</dbReference>
<proteinExistence type="predicted"/>
<evidence type="ECO:0000313" key="7">
    <source>
        <dbReference type="Proteomes" id="UP000737171"/>
    </source>
</evidence>
<evidence type="ECO:0000313" key="6">
    <source>
        <dbReference type="EMBL" id="NRF67205.1"/>
    </source>
</evidence>
<dbReference type="RefSeq" id="WP_173122338.1">
    <property type="nucleotide sequence ID" value="NZ_JABRWJ010000003.1"/>
</dbReference>
<dbReference type="Proteomes" id="UP000737171">
    <property type="component" value="Unassembled WGS sequence"/>
</dbReference>
<protein>
    <submittedName>
        <fullName evidence="6">Helix-turn-helix domain-containing protein</fullName>
    </submittedName>
</protein>
<keyword evidence="1" id="KW-0805">Transcription regulation</keyword>